<gene>
    <name evidence="2" type="ORF">BN2614_LOCUS1</name>
</gene>
<comment type="caution">
    <text evidence="2">The sequence shown here is derived from an EMBL/GenBank/DDBJ whole genome shotgun (WGS) entry which is preliminary data.</text>
</comment>
<proteinExistence type="predicted"/>
<accession>A0A9X9PWQ9</accession>
<organism evidence="2 3">
    <name type="scientific">Gulo gulo</name>
    <name type="common">Wolverine</name>
    <name type="synonym">Gluton</name>
    <dbReference type="NCBI Taxonomy" id="48420"/>
    <lineage>
        <taxon>Eukaryota</taxon>
        <taxon>Metazoa</taxon>
        <taxon>Chordata</taxon>
        <taxon>Craniata</taxon>
        <taxon>Vertebrata</taxon>
        <taxon>Euteleostomi</taxon>
        <taxon>Mammalia</taxon>
        <taxon>Eutheria</taxon>
        <taxon>Laurasiatheria</taxon>
        <taxon>Carnivora</taxon>
        <taxon>Caniformia</taxon>
        <taxon>Musteloidea</taxon>
        <taxon>Mustelidae</taxon>
        <taxon>Guloninae</taxon>
        <taxon>Gulo</taxon>
    </lineage>
</organism>
<name>A0A9X9PWQ9_GULGU</name>
<evidence type="ECO:0000313" key="2">
    <source>
        <dbReference type="EMBL" id="VCW70019.1"/>
    </source>
</evidence>
<dbReference type="AlphaFoldDB" id="A0A9X9PWQ9"/>
<evidence type="ECO:0000313" key="3">
    <source>
        <dbReference type="Proteomes" id="UP000269945"/>
    </source>
</evidence>
<protein>
    <submittedName>
        <fullName evidence="2">Uncharacterized protein</fullName>
    </submittedName>
</protein>
<reference evidence="2 3" key="1">
    <citation type="submission" date="2018-10" db="EMBL/GenBank/DDBJ databases">
        <authorList>
            <person name="Ekblom R."/>
            <person name="Jareborg N."/>
        </authorList>
    </citation>
    <scope>NUCLEOTIDE SEQUENCE [LARGE SCALE GENOMIC DNA]</scope>
    <source>
        <tissue evidence="2">Muscle</tissue>
    </source>
</reference>
<feature type="region of interest" description="Disordered" evidence="1">
    <location>
        <begin position="75"/>
        <end position="98"/>
    </location>
</feature>
<dbReference type="Proteomes" id="UP000269945">
    <property type="component" value="Unassembled WGS sequence"/>
</dbReference>
<sequence length="98" mass="10877">MPIAPCSSLRVEHSLDPGATGVCKHWACRTPPLKPPASQNPWPQFLFSWGSFCKALQAPLLLLCSGRRKPRWKETLHRSSNIPKGAWREGSDSTQGLL</sequence>
<dbReference type="EMBL" id="CYRY02005592">
    <property type="protein sequence ID" value="VCW70019.1"/>
    <property type="molecule type" value="Genomic_DNA"/>
</dbReference>
<keyword evidence="3" id="KW-1185">Reference proteome</keyword>
<evidence type="ECO:0000256" key="1">
    <source>
        <dbReference type="SAM" id="MobiDB-lite"/>
    </source>
</evidence>